<evidence type="ECO:0000313" key="1">
    <source>
        <dbReference type="EMBL" id="JAT41824.1"/>
    </source>
</evidence>
<sequence length="100" mass="10698">MQLPEHTQPTCPEILYTLARGTTCTTLASLCVPIAPPNGTSGSSSCPHGPQRVETTGIVSEKISTALQDATSTAVVPTYYSCFHEHKLSYFDQQDPSLGK</sequence>
<organism evidence="1">
    <name type="scientific">Anthurium amnicola</name>
    <dbReference type="NCBI Taxonomy" id="1678845"/>
    <lineage>
        <taxon>Eukaryota</taxon>
        <taxon>Viridiplantae</taxon>
        <taxon>Streptophyta</taxon>
        <taxon>Embryophyta</taxon>
        <taxon>Tracheophyta</taxon>
        <taxon>Spermatophyta</taxon>
        <taxon>Magnoliopsida</taxon>
        <taxon>Liliopsida</taxon>
        <taxon>Araceae</taxon>
        <taxon>Pothoideae</taxon>
        <taxon>Potheae</taxon>
        <taxon>Anthurium</taxon>
    </lineage>
</organism>
<dbReference type="GO" id="GO:0000428">
    <property type="term" value="C:DNA-directed RNA polymerase complex"/>
    <property type="evidence" value="ECO:0007669"/>
    <property type="project" value="UniProtKB-KW"/>
</dbReference>
<proteinExistence type="predicted"/>
<dbReference type="AlphaFoldDB" id="A0A1D1XHF8"/>
<protein>
    <submittedName>
        <fullName evidence="1">DNA-directed RNA polymerase subunit beta</fullName>
    </submittedName>
</protein>
<reference evidence="1" key="1">
    <citation type="submission" date="2015-07" db="EMBL/GenBank/DDBJ databases">
        <title>Transcriptome Assembly of Anthurium amnicola.</title>
        <authorList>
            <person name="Suzuki J."/>
        </authorList>
    </citation>
    <scope>NUCLEOTIDE SEQUENCE</scope>
</reference>
<dbReference type="EMBL" id="GDJX01026112">
    <property type="protein sequence ID" value="JAT41824.1"/>
    <property type="molecule type" value="Transcribed_RNA"/>
</dbReference>
<gene>
    <name evidence="1" type="primary">rpoB_13</name>
    <name evidence="1" type="ORF">g.35482</name>
</gene>
<keyword evidence="1" id="KW-0240">DNA-directed RNA polymerase</keyword>
<name>A0A1D1XHF8_9ARAE</name>
<accession>A0A1D1XHF8</accession>
<keyword evidence="1" id="KW-0804">Transcription</keyword>